<proteinExistence type="inferred from homology"/>
<feature type="region of interest" description="Disordered" evidence="12">
    <location>
        <begin position="105"/>
        <end position="128"/>
    </location>
</feature>
<dbReference type="InterPro" id="IPR005225">
    <property type="entry name" value="Small_GTP-bd"/>
</dbReference>
<dbReference type="Pfam" id="PF00009">
    <property type="entry name" value="GTP_EFTU"/>
    <property type="match status" value="1"/>
</dbReference>
<dbReference type="RefSeq" id="WP_203167338.1">
    <property type="nucleotide sequence ID" value="NZ_JAEVLS010000002.1"/>
</dbReference>
<dbReference type="Pfam" id="PF11987">
    <property type="entry name" value="IF-2"/>
    <property type="match status" value="1"/>
</dbReference>
<dbReference type="InterPro" id="IPR036925">
    <property type="entry name" value="TIF_IF2_dom3_sf"/>
</dbReference>
<dbReference type="Pfam" id="PF08364">
    <property type="entry name" value="IF2_assoc"/>
    <property type="match status" value="1"/>
</dbReference>
<feature type="binding site" evidence="9">
    <location>
        <begin position="416"/>
        <end position="423"/>
    </location>
    <ligand>
        <name>GTP</name>
        <dbReference type="ChEBI" id="CHEBI:37565"/>
    </ligand>
</feature>
<feature type="compositionally biased region" description="Basic and acidic residues" evidence="12">
    <location>
        <begin position="201"/>
        <end position="251"/>
    </location>
</feature>
<keyword evidence="6 9" id="KW-0547">Nucleotide-binding</keyword>
<dbReference type="CDD" id="cd03702">
    <property type="entry name" value="IF2_mtIF2_II"/>
    <property type="match status" value="1"/>
</dbReference>
<evidence type="ECO:0000256" key="5">
    <source>
        <dbReference type="ARBA" id="ARBA00022540"/>
    </source>
</evidence>
<dbReference type="EMBL" id="JAEVLS010000002">
    <property type="protein sequence ID" value="MBM0105287.1"/>
    <property type="molecule type" value="Genomic_DNA"/>
</dbReference>
<evidence type="ECO:0000256" key="2">
    <source>
        <dbReference type="ARBA" id="ARBA00007733"/>
    </source>
</evidence>
<dbReference type="Gene3D" id="3.40.50.10050">
    <property type="entry name" value="Translation initiation factor IF- 2, domain 3"/>
    <property type="match status" value="1"/>
</dbReference>
<feature type="binding site" evidence="9">
    <location>
        <begin position="516"/>
        <end position="519"/>
    </location>
    <ligand>
        <name>GTP</name>
        <dbReference type="ChEBI" id="CHEBI:37565"/>
    </ligand>
</feature>
<dbReference type="SUPFAM" id="SSF50447">
    <property type="entry name" value="Translation proteins"/>
    <property type="match status" value="2"/>
</dbReference>
<keyword evidence="4 9" id="KW-0963">Cytoplasm</keyword>
<evidence type="ECO:0000256" key="8">
    <source>
        <dbReference type="ARBA" id="ARBA00023134"/>
    </source>
</evidence>
<dbReference type="CDD" id="cd01887">
    <property type="entry name" value="IF2_eIF5B"/>
    <property type="match status" value="1"/>
</dbReference>
<dbReference type="InterPro" id="IPR053905">
    <property type="entry name" value="EF-G-like_DII"/>
</dbReference>
<keyword evidence="15" id="KW-1185">Reference proteome</keyword>
<feature type="region of interest" description="Disordered" evidence="12">
    <location>
        <begin position="175"/>
        <end position="306"/>
    </location>
</feature>
<evidence type="ECO:0000256" key="11">
    <source>
        <dbReference type="RuleBase" id="RU000645"/>
    </source>
</evidence>
<dbReference type="InterPro" id="IPR006847">
    <property type="entry name" value="IF2_N"/>
</dbReference>
<feature type="region of interest" description="G-domain" evidence="9">
    <location>
        <begin position="410"/>
        <end position="558"/>
    </location>
</feature>
<dbReference type="Proteomes" id="UP000661077">
    <property type="component" value="Unassembled WGS sequence"/>
</dbReference>
<keyword evidence="7 9" id="KW-0648">Protein biosynthesis</keyword>
<feature type="compositionally biased region" description="Basic and acidic residues" evidence="12">
    <location>
        <begin position="262"/>
        <end position="283"/>
    </location>
</feature>
<comment type="function">
    <text evidence="9 10">One of the essential components for the initiation of protein synthesis. Protects formylmethionyl-tRNA from spontaneous hydrolysis and promotes its binding to the 30S ribosomal subunits. Also involved in the hydrolysis of GTP during the formation of the 70S ribosomal complex.</text>
</comment>
<dbReference type="InterPro" id="IPR023115">
    <property type="entry name" value="TIF_IF2_dom3"/>
</dbReference>
<feature type="compositionally biased region" description="Polar residues" evidence="12">
    <location>
        <begin position="297"/>
        <end position="306"/>
    </location>
</feature>
<dbReference type="InterPro" id="IPR000178">
    <property type="entry name" value="TF_IF2_bacterial-like"/>
</dbReference>
<dbReference type="PANTHER" id="PTHR43381">
    <property type="entry name" value="TRANSLATION INITIATION FACTOR IF-2-RELATED"/>
    <property type="match status" value="1"/>
</dbReference>
<dbReference type="InterPro" id="IPR015760">
    <property type="entry name" value="TIF_IF2"/>
</dbReference>
<dbReference type="InterPro" id="IPR000795">
    <property type="entry name" value="T_Tr_GTP-bd_dom"/>
</dbReference>
<dbReference type="InterPro" id="IPR009000">
    <property type="entry name" value="Transl_B-barrel_sf"/>
</dbReference>
<evidence type="ECO:0000313" key="14">
    <source>
        <dbReference type="EMBL" id="MBM0105287.1"/>
    </source>
</evidence>
<dbReference type="NCBIfam" id="TIGR00487">
    <property type="entry name" value="IF-2"/>
    <property type="match status" value="1"/>
</dbReference>
<dbReference type="PROSITE" id="PS51722">
    <property type="entry name" value="G_TR_2"/>
    <property type="match status" value="1"/>
</dbReference>
<dbReference type="HAMAP" id="MF_00100_B">
    <property type="entry name" value="IF_2_B"/>
    <property type="match status" value="1"/>
</dbReference>
<evidence type="ECO:0000256" key="7">
    <source>
        <dbReference type="ARBA" id="ARBA00022917"/>
    </source>
</evidence>
<feature type="binding site" evidence="9">
    <location>
        <begin position="462"/>
        <end position="466"/>
    </location>
    <ligand>
        <name>GTP</name>
        <dbReference type="ChEBI" id="CHEBI:37565"/>
    </ligand>
</feature>
<sequence>MADVTVSQFAEVLKVPVERLLTQLDEAGIQVSGANDTISDDAKMELLTFLRRAHGRTQEATAPRKITLKRKSQGEIKVASAQGRARLVNVEVRSKKTYLNRSVLEEQARGPATPAAAEERANDRQSAAAAEEAAARAAAQSAALAAQNAAQAAEQAAQAAAAAAQTAAQTEAERAAQAAAEAAAEEARKEAARLQQEQAEAEAREAAAREQKQLEDEVRRMADEEARRSAEDETRRMAEAAARAEAERKQQETAAAAAPARAAERGKRGGDGDGRPQRAELHMSSDASARFKKKKQQATSARTRGRATQINVGTQHGFERPAAPVKRDVQIGETITVGELAQRMAVKANEVIKVMMNMGVMATINQPIDQDTAVLVVEELGHNPVIHKESAIEDELQATDASHELEPRPPVVTIMGHVDHGKTSLLDYIRRTKVAAGEAGGITQHIGAYHVETPKGVITFLDTPGHAAFTAMRARGAQVTDVVVLVVAADDSVMPQTIEAIQHAKAAEVPMVVAITKVDKPTADPEKVRNDLSRYEVLPEAWGGDTMFVNVSAHTGAGIDELLDTILLQAEVLDLKATKSGLAAGVVVESSMEKGRGAVATVLVKRGLLKPGDPIIAGTEFGRVRAMFDETGAQVTEAGPSLPVVVLGLSGAPNAGDELLVVESERKAREVALYRQGKFRDTKLAKQGPAKLEDMLSQMGDGKVATVHVVIKADVQGSAEALRDSLTKLSTDEVAVKVIGSGVGGITESDITMAQASNARVIGFNVRADSSARNLIKEAGIDVRYYSIIYEAIDDMRALLTGMLAPEVKEQIVGLAEVREVFRSSKFGTVAGCIVADGYVRRNNPIRVLRNNVVIFEGGLESLRRFKDDVNEVRAGTECGIGVKNYNDVQVGDQIECFSRVEVARTLDV</sequence>
<dbReference type="CDD" id="cd03692">
    <property type="entry name" value="mtIF2_IVc"/>
    <property type="match status" value="1"/>
</dbReference>
<dbReference type="Gene3D" id="2.40.30.10">
    <property type="entry name" value="Translation factors"/>
    <property type="match status" value="2"/>
</dbReference>
<dbReference type="Gene3D" id="3.40.50.300">
    <property type="entry name" value="P-loop containing nucleotide triphosphate hydrolases"/>
    <property type="match status" value="1"/>
</dbReference>
<keyword evidence="8 9" id="KW-0342">GTP-binding</keyword>
<feature type="compositionally biased region" description="Low complexity" evidence="12">
    <location>
        <begin position="252"/>
        <end position="261"/>
    </location>
</feature>
<evidence type="ECO:0000313" key="15">
    <source>
        <dbReference type="Proteomes" id="UP000661077"/>
    </source>
</evidence>
<dbReference type="InterPro" id="IPR009061">
    <property type="entry name" value="DNA-bd_dom_put_sf"/>
</dbReference>
<dbReference type="SUPFAM" id="SSF52156">
    <property type="entry name" value="Initiation factor IF2/eIF5b, domain 3"/>
    <property type="match status" value="1"/>
</dbReference>
<dbReference type="SUPFAM" id="SSF52540">
    <property type="entry name" value="P-loop containing nucleoside triphosphate hydrolases"/>
    <property type="match status" value="1"/>
</dbReference>
<dbReference type="InterPro" id="IPR027417">
    <property type="entry name" value="P-loop_NTPase"/>
</dbReference>
<evidence type="ECO:0000256" key="6">
    <source>
        <dbReference type="ARBA" id="ARBA00022741"/>
    </source>
</evidence>
<dbReference type="SUPFAM" id="SSF46955">
    <property type="entry name" value="Putative DNA-binding domain"/>
    <property type="match status" value="1"/>
</dbReference>
<comment type="subcellular location">
    <subcellularLocation>
        <location evidence="1 9 11">Cytoplasm</location>
    </subcellularLocation>
</comment>
<name>A0ABS1WWG6_9GAMM</name>
<dbReference type="Gene3D" id="3.30.56.50">
    <property type="entry name" value="Putative DNA-binding domain, N-terminal subdomain of bacterial translation initiation factor IF2"/>
    <property type="match status" value="1"/>
</dbReference>
<dbReference type="NCBIfam" id="TIGR00231">
    <property type="entry name" value="small_GTP"/>
    <property type="match status" value="1"/>
</dbReference>
<feature type="domain" description="Tr-type G" evidence="13">
    <location>
        <begin position="407"/>
        <end position="576"/>
    </location>
</feature>
<dbReference type="InterPro" id="IPR004161">
    <property type="entry name" value="EFTu-like_2"/>
</dbReference>
<dbReference type="PANTHER" id="PTHR43381:SF5">
    <property type="entry name" value="TR-TYPE G DOMAIN-CONTAINING PROTEIN"/>
    <property type="match status" value="1"/>
</dbReference>
<evidence type="ECO:0000256" key="10">
    <source>
        <dbReference type="RuleBase" id="RU000644"/>
    </source>
</evidence>
<evidence type="ECO:0000256" key="3">
    <source>
        <dbReference type="ARBA" id="ARBA00020675"/>
    </source>
</evidence>
<dbReference type="Pfam" id="PF03144">
    <property type="entry name" value="GTP_EFTU_D2"/>
    <property type="match status" value="1"/>
</dbReference>
<protein>
    <recommendedName>
        <fullName evidence="3 9">Translation initiation factor IF-2</fullName>
    </recommendedName>
</protein>
<keyword evidence="5 9" id="KW-0396">Initiation factor</keyword>
<evidence type="ECO:0000259" key="13">
    <source>
        <dbReference type="PROSITE" id="PS51722"/>
    </source>
</evidence>
<organism evidence="14 15">
    <name type="scientific">Steroidobacter gossypii</name>
    <dbReference type="NCBI Taxonomy" id="2805490"/>
    <lineage>
        <taxon>Bacteria</taxon>
        <taxon>Pseudomonadati</taxon>
        <taxon>Pseudomonadota</taxon>
        <taxon>Gammaproteobacteria</taxon>
        <taxon>Steroidobacterales</taxon>
        <taxon>Steroidobacteraceae</taxon>
        <taxon>Steroidobacter</taxon>
    </lineage>
</organism>
<accession>A0ABS1WWG6</accession>
<evidence type="ECO:0000256" key="4">
    <source>
        <dbReference type="ARBA" id="ARBA00022490"/>
    </source>
</evidence>
<comment type="similarity">
    <text evidence="2 9 10">Belongs to the TRAFAC class translation factor GTPase superfamily. Classic translation factor GTPase family. IF-2 subfamily.</text>
</comment>
<dbReference type="Pfam" id="PF22042">
    <property type="entry name" value="EF-G_D2"/>
    <property type="match status" value="1"/>
</dbReference>
<reference evidence="14 15" key="1">
    <citation type="journal article" date="2021" name="Int. J. Syst. Evol. Microbiol.">
        <title>Steroidobacter gossypii sp. nov., isolated from soil of cotton cropping field.</title>
        <authorList>
            <person name="Huang R."/>
            <person name="Yang S."/>
            <person name="Zhen C."/>
            <person name="Liu W."/>
        </authorList>
    </citation>
    <scope>NUCLEOTIDE SEQUENCE [LARGE SCALE GENOMIC DNA]</scope>
    <source>
        <strain evidence="14 15">S1-65</strain>
    </source>
</reference>
<dbReference type="Pfam" id="PF04760">
    <property type="entry name" value="IF2_N"/>
    <property type="match status" value="2"/>
</dbReference>
<evidence type="ECO:0000256" key="9">
    <source>
        <dbReference type="HAMAP-Rule" id="MF_00100"/>
    </source>
</evidence>
<gene>
    <name evidence="9 14" type="primary">infB</name>
    <name evidence="14" type="ORF">JM946_11030</name>
</gene>
<dbReference type="GO" id="GO:0003743">
    <property type="term" value="F:translation initiation factor activity"/>
    <property type="evidence" value="ECO:0007669"/>
    <property type="project" value="UniProtKB-KW"/>
</dbReference>
<evidence type="ECO:0000256" key="12">
    <source>
        <dbReference type="SAM" id="MobiDB-lite"/>
    </source>
</evidence>
<dbReference type="InterPro" id="IPR013575">
    <property type="entry name" value="IF2_assoc_dom_bac"/>
</dbReference>
<dbReference type="PROSITE" id="PS01176">
    <property type="entry name" value="IF2"/>
    <property type="match status" value="1"/>
</dbReference>
<dbReference type="InterPro" id="IPR044145">
    <property type="entry name" value="IF2_II"/>
</dbReference>
<comment type="caution">
    <text evidence="14">The sequence shown here is derived from an EMBL/GenBank/DDBJ whole genome shotgun (WGS) entry which is preliminary data.</text>
</comment>
<evidence type="ECO:0000256" key="1">
    <source>
        <dbReference type="ARBA" id="ARBA00004496"/>
    </source>
</evidence>